<accession>A0A1U9WZ04</accession>
<dbReference type="PROSITE" id="PS51304">
    <property type="entry name" value="GALECTIN"/>
    <property type="match status" value="1"/>
</dbReference>
<evidence type="ECO:0000259" key="3">
    <source>
        <dbReference type="PROSITE" id="PS51304"/>
    </source>
</evidence>
<dbReference type="SUPFAM" id="SSF49899">
    <property type="entry name" value="Concanavalin A-like lectins/glucanases"/>
    <property type="match status" value="1"/>
</dbReference>
<protein>
    <recommendedName>
        <fullName evidence="2">Galectin</fullName>
    </recommendedName>
</protein>
<dbReference type="Pfam" id="PF00337">
    <property type="entry name" value="Gal-bind_lectin"/>
    <property type="match status" value="1"/>
</dbReference>
<dbReference type="InterPro" id="IPR013320">
    <property type="entry name" value="ConA-like_dom_sf"/>
</dbReference>
<evidence type="ECO:0000256" key="2">
    <source>
        <dbReference type="RuleBase" id="RU102079"/>
    </source>
</evidence>
<dbReference type="AlphaFoldDB" id="A0A1U9WZ04"/>
<dbReference type="CDD" id="cd00070">
    <property type="entry name" value="GLECT"/>
    <property type="match status" value="1"/>
</dbReference>
<evidence type="ECO:0000313" key="4">
    <source>
        <dbReference type="EMBL" id="AQY61717.1"/>
    </source>
</evidence>
<proteinExistence type="evidence at transcript level"/>
<keyword evidence="1 2" id="KW-0430">Lectin</keyword>
<reference evidence="4" key="1">
    <citation type="submission" date="2016-12" db="EMBL/GenBank/DDBJ databases">
        <title>A single CRD galectin from freshwater mussel Hyriopsis cumingii functions as pattern recognition receptor involved in innate immune response against microbe, heal wounds and elimination of pathogens.</title>
        <authorList>
            <person name="Bai Z."/>
            <person name="Zhao L."/>
            <person name="Li J."/>
        </authorList>
    </citation>
    <scope>NUCLEOTIDE SEQUENCE</scope>
</reference>
<dbReference type="InterPro" id="IPR001079">
    <property type="entry name" value="Galectin_CRD"/>
</dbReference>
<dbReference type="EMBL" id="KY404092">
    <property type="protein sequence ID" value="AQY61717.1"/>
    <property type="molecule type" value="mRNA"/>
</dbReference>
<feature type="domain" description="Galectin" evidence="3">
    <location>
        <begin position="9"/>
        <end position="145"/>
    </location>
</feature>
<dbReference type="InterPro" id="IPR044156">
    <property type="entry name" value="Galectin-like"/>
</dbReference>
<dbReference type="PANTHER" id="PTHR11346:SF147">
    <property type="entry name" value="GALECTIN"/>
    <property type="match status" value="1"/>
</dbReference>
<evidence type="ECO:0000256" key="1">
    <source>
        <dbReference type="ARBA" id="ARBA00022734"/>
    </source>
</evidence>
<dbReference type="Gene3D" id="2.60.120.200">
    <property type="match status" value="1"/>
</dbReference>
<dbReference type="SMART" id="SM00908">
    <property type="entry name" value="Gal-bind_lectin"/>
    <property type="match status" value="1"/>
</dbReference>
<sequence length="149" mass="17156">MSRHKKPTVPFHKHLSLCGIDNIIIKGKVIHGGDRFNIWLQKGCGSDPHHVALVFDARFSFGSDKNLIVCIDRNGGKWGSEERNAKAFPFAYGEKFKMTIELHKDEYKIRVGEHQIKEFHHRMPIHDVDTLRVDGNVELEEVKIETILD</sequence>
<name>A0A1U9WZ04_SINCU</name>
<organism evidence="4">
    <name type="scientific">Sinohyriopsis cumingii</name>
    <name type="common">Triangle sail mussel</name>
    <name type="synonym">Hyriopsis cumingii</name>
    <dbReference type="NCBI Taxonomy" id="165450"/>
    <lineage>
        <taxon>Eukaryota</taxon>
        <taxon>Metazoa</taxon>
        <taxon>Spiralia</taxon>
        <taxon>Lophotrochozoa</taxon>
        <taxon>Mollusca</taxon>
        <taxon>Bivalvia</taxon>
        <taxon>Autobranchia</taxon>
        <taxon>Heteroconchia</taxon>
        <taxon>Palaeoheterodonta</taxon>
        <taxon>Unionida</taxon>
        <taxon>Unionoidea</taxon>
        <taxon>Unionidae</taxon>
        <taxon>Gonideinae</taxon>
        <taxon>Sinohyriopsis</taxon>
    </lineage>
</organism>
<dbReference type="PANTHER" id="PTHR11346">
    <property type="entry name" value="GALECTIN"/>
    <property type="match status" value="1"/>
</dbReference>
<dbReference type="SMART" id="SM00276">
    <property type="entry name" value="GLECT"/>
    <property type="match status" value="1"/>
</dbReference>
<dbReference type="GO" id="GO:0030246">
    <property type="term" value="F:carbohydrate binding"/>
    <property type="evidence" value="ECO:0007669"/>
    <property type="project" value="UniProtKB-UniRule"/>
</dbReference>